<evidence type="ECO:0000313" key="2">
    <source>
        <dbReference type="Proteomes" id="UP000430670"/>
    </source>
</evidence>
<sequence>MINAFKAGTSVIDEATMNSILSLQPFSLIYDGTQVDAKTGAGVVQFDCASYDYLISFIASGVTEISRIELELVKDGTGADVTVEIRSGLSIDGSTEGTLVKKMVLPTEFLPAAKSYMSVPVDVTGLTSGARYWLVIRKKGDATNHFHVHGETNADSNHLCYYRSGTGTWAPTNAIHFKIFSGENGELKHGMYGNGYTTVEYSGEMISKMYRYLPPAGTTQGGIRDVLTYTWNGEYLKRGGL</sequence>
<dbReference type="EMBL" id="WNKU01000018">
    <property type="protein sequence ID" value="MTV50009.1"/>
    <property type="molecule type" value="Genomic_DNA"/>
</dbReference>
<dbReference type="OrthoDB" id="2079570at2"/>
<organism evidence="1 2">
    <name type="scientific">Heliobacterium mobile</name>
    <name type="common">Heliobacillus mobilis</name>
    <dbReference type="NCBI Taxonomy" id="28064"/>
    <lineage>
        <taxon>Bacteria</taxon>
        <taxon>Bacillati</taxon>
        <taxon>Bacillota</taxon>
        <taxon>Clostridia</taxon>
        <taxon>Eubacteriales</taxon>
        <taxon>Heliobacteriaceae</taxon>
        <taxon>Heliobacterium</taxon>
    </lineage>
</organism>
<gene>
    <name evidence="1" type="ORF">GJ688_13610</name>
</gene>
<proteinExistence type="predicted"/>
<name>A0A6I3SM87_HELMO</name>
<dbReference type="AlphaFoldDB" id="A0A6I3SM87"/>
<dbReference type="Proteomes" id="UP000430670">
    <property type="component" value="Unassembled WGS sequence"/>
</dbReference>
<dbReference type="RefSeq" id="WP_155477102.1">
    <property type="nucleotide sequence ID" value="NZ_WNKU01000018.1"/>
</dbReference>
<keyword evidence="2" id="KW-1185">Reference proteome</keyword>
<protein>
    <submittedName>
        <fullName evidence="1">Uncharacterized protein</fullName>
    </submittedName>
</protein>
<reference evidence="1 2" key="1">
    <citation type="submission" date="2019-11" db="EMBL/GenBank/DDBJ databases">
        <title>Whole-genome sequence of a the green, strictly anaerobic photosynthetic bacterium Heliobacillus mobilis DSM 6151.</title>
        <authorList>
            <person name="Kyndt J.A."/>
            <person name="Meyer T.E."/>
        </authorList>
    </citation>
    <scope>NUCLEOTIDE SEQUENCE [LARGE SCALE GENOMIC DNA]</scope>
    <source>
        <strain evidence="1 2">DSM 6151</strain>
    </source>
</reference>
<comment type="caution">
    <text evidence="1">The sequence shown here is derived from an EMBL/GenBank/DDBJ whole genome shotgun (WGS) entry which is preliminary data.</text>
</comment>
<evidence type="ECO:0000313" key="1">
    <source>
        <dbReference type="EMBL" id="MTV50009.1"/>
    </source>
</evidence>
<accession>A0A6I3SM87</accession>